<reference evidence="3" key="1">
    <citation type="submission" date="2022-10" db="EMBL/GenBank/DDBJ databases">
        <authorList>
            <person name="Chen Y."/>
            <person name="Dougan E. K."/>
            <person name="Chan C."/>
            <person name="Rhodes N."/>
            <person name="Thang M."/>
        </authorList>
    </citation>
    <scope>NUCLEOTIDE SEQUENCE</scope>
</reference>
<dbReference type="EMBL" id="CAMXCT010001152">
    <property type="protein sequence ID" value="CAI3987302.1"/>
    <property type="molecule type" value="Genomic_DNA"/>
</dbReference>
<name>A0A9P1C849_9DINO</name>
<keyword evidence="1" id="KW-0812">Transmembrane</keyword>
<evidence type="ECO:0000313" key="5">
    <source>
        <dbReference type="EMBL" id="CAL4774614.1"/>
    </source>
</evidence>
<gene>
    <name evidence="3" type="ORF">C1SCF055_LOCUS14585</name>
</gene>
<dbReference type="AlphaFoldDB" id="A0A9P1C849"/>
<dbReference type="Proteomes" id="UP001152797">
    <property type="component" value="Unassembled WGS sequence"/>
</dbReference>
<dbReference type="EMBL" id="CAMXCT030001152">
    <property type="protein sequence ID" value="CAL4774614.1"/>
    <property type="molecule type" value="Genomic_DNA"/>
</dbReference>
<evidence type="ECO:0000313" key="3">
    <source>
        <dbReference type="EMBL" id="CAI3987302.1"/>
    </source>
</evidence>
<feature type="transmembrane region" description="Helical" evidence="1">
    <location>
        <begin position="211"/>
        <end position="231"/>
    </location>
</feature>
<evidence type="ECO:0000256" key="1">
    <source>
        <dbReference type="SAM" id="Phobius"/>
    </source>
</evidence>
<sequence>MARKGPLARLVVASLALAFSSSRLLCFHACRTPSTCSTELTGHRPVTTGHWSPWGGGHRAVEPIPKSPKAWRKALPHDAVPVRQFLHLHRYLQIWRVHWIGPENLDRAGLRVTGMDTYAIVASVLLQVITGFYGSVPEPDDTDERLKYPNLHRLMYEGQMIFASVSVVCSTYTMVMFLLCKIYSVMALGMYKDVSYDLFQAATGRFRLRAFWSLIIAMHSFLVSFAMNLFTRIKGNRGLCFFFVGMMGIIPVVYDWQIIYQIAEKYVYN</sequence>
<evidence type="ECO:0000313" key="6">
    <source>
        <dbReference type="Proteomes" id="UP001152797"/>
    </source>
</evidence>
<proteinExistence type="predicted"/>
<accession>A0A9P1C849</accession>
<evidence type="ECO:0000256" key="2">
    <source>
        <dbReference type="SAM" id="SignalP"/>
    </source>
</evidence>
<keyword evidence="2" id="KW-0732">Signal</keyword>
<feature type="transmembrane region" description="Helical" evidence="1">
    <location>
        <begin position="238"/>
        <end position="259"/>
    </location>
</feature>
<keyword evidence="1" id="KW-0472">Membrane</keyword>
<organism evidence="3">
    <name type="scientific">Cladocopium goreaui</name>
    <dbReference type="NCBI Taxonomy" id="2562237"/>
    <lineage>
        <taxon>Eukaryota</taxon>
        <taxon>Sar</taxon>
        <taxon>Alveolata</taxon>
        <taxon>Dinophyceae</taxon>
        <taxon>Suessiales</taxon>
        <taxon>Symbiodiniaceae</taxon>
        <taxon>Cladocopium</taxon>
    </lineage>
</organism>
<reference evidence="4" key="2">
    <citation type="submission" date="2024-04" db="EMBL/GenBank/DDBJ databases">
        <authorList>
            <person name="Chen Y."/>
            <person name="Shah S."/>
            <person name="Dougan E. K."/>
            <person name="Thang M."/>
            <person name="Chan C."/>
        </authorList>
    </citation>
    <scope>NUCLEOTIDE SEQUENCE [LARGE SCALE GENOMIC DNA]</scope>
</reference>
<comment type="caution">
    <text evidence="3">The sequence shown here is derived from an EMBL/GenBank/DDBJ whole genome shotgun (WGS) entry which is preliminary data.</text>
</comment>
<dbReference type="OrthoDB" id="438932at2759"/>
<feature type="signal peptide" evidence="2">
    <location>
        <begin position="1"/>
        <end position="22"/>
    </location>
</feature>
<evidence type="ECO:0000313" key="4">
    <source>
        <dbReference type="EMBL" id="CAL1140677.1"/>
    </source>
</evidence>
<keyword evidence="1" id="KW-1133">Transmembrane helix</keyword>
<feature type="transmembrane region" description="Helical" evidence="1">
    <location>
        <begin position="161"/>
        <end position="191"/>
    </location>
</feature>
<protein>
    <submittedName>
        <fullName evidence="5">Kelch-like protein 5</fullName>
    </submittedName>
</protein>
<keyword evidence="6" id="KW-1185">Reference proteome</keyword>
<dbReference type="EMBL" id="CAMXCT020001152">
    <property type="protein sequence ID" value="CAL1140677.1"/>
    <property type="molecule type" value="Genomic_DNA"/>
</dbReference>
<feature type="chain" id="PRO_5043270172" evidence="2">
    <location>
        <begin position="23"/>
        <end position="269"/>
    </location>
</feature>